<comment type="similarity">
    <text evidence="2 9">Belongs to the glycosyl hydrolase 28 family.</text>
</comment>
<evidence type="ECO:0000256" key="9">
    <source>
        <dbReference type="RuleBase" id="RU361169"/>
    </source>
</evidence>
<protein>
    <submittedName>
        <fullName evidence="11">OLC1v1007911C1</fullName>
    </submittedName>
</protein>
<evidence type="ECO:0000256" key="4">
    <source>
        <dbReference type="ARBA" id="ARBA00022525"/>
    </source>
</evidence>
<evidence type="ECO:0000313" key="11">
    <source>
        <dbReference type="EMBL" id="CAI9108341.1"/>
    </source>
</evidence>
<organism evidence="11 12">
    <name type="scientific">Oldenlandia corymbosa var. corymbosa</name>
    <dbReference type="NCBI Taxonomy" id="529605"/>
    <lineage>
        <taxon>Eukaryota</taxon>
        <taxon>Viridiplantae</taxon>
        <taxon>Streptophyta</taxon>
        <taxon>Embryophyta</taxon>
        <taxon>Tracheophyta</taxon>
        <taxon>Spermatophyta</taxon>
        <taxon>Magnoliopsida</taxon>
        <taxon>eudicotyledons</taxon>
        <taxon>Gunneridae</taxon>
        <taxon>Pentapetalae</taxon>
        <taxon>asterids</taxon>
        <taxon>lamiids</taxon>
        <taxon>Gentianales</taxon>
        <taxon>Rubiaceae</taxon>
        <taxon>Rubioideae</taxon>
        <taxon>Spermacoceae</taxon>
        <taxon>Hedyotis-Oldenlandia complex</taxon>
        <taxon>Oldenlandia</taxon>
    </lineage>
</organism>
<dbReference type="Gene3D" id="2.160.20.10">
    <property type="entry name" value="Single-stranded right-handed beta-helix, Pectin lyase-like"/>
    <property type="match status" value="1"/>
</dbReference>
<dbReference type="InterPro" id="IPR011050">
    <property type="entry name" value="Pectin_lyase_fold/virulence"/>
</dbReference>
<dbReference type="GO" id="GO:0004650">
    <property type="term" value="F:polygalacturonase activity"/>
    <property type="evidence" value="ECO:0007669"/>
    <property type="project" value="InterPro"/>
</dbReference>
<dbReference type="InterPro" id="IPR000743">
    <property type="entry name" value="Glyco_hydro_28"/>
</dbReference>
<keyword evidence="10" id="KW-0732">Signal</keyword>
<keyword evidence="3" id="KW-0134">Cell wall</keyword>
<gene>
    <name evidence="11" type="ORF">OLC1_LOCUS16443</name>
</gene>
<keyword evidence="4" id="KW-0964">Secreted</keyword>
<keyword evidence="6 9" id="KW-0326">Glycosidase</keyword>
<dbReference type="Proteomes" id="UP001161247">
    <property type="component" value="Chromosome 6"/>
</dbReference>
<dbReference type="AlphaFoldDB" id="A0AAV1DKE7"/>
<evidence type="ECO:0000313" key="12">
    <source>
        <dbReference type="Proteomes" id="UP001161247"/>
    </source>
</evidence>
<sequence length="398" mass="41589">MLEAPNSLFSIPIFFLFSAFSLTSGSTYNVLDYGAKSGGEIDSSKAFLDTWAAACTSTTSPLLYVPAGTFLLGSKTTFDGVDCKNSVTVQIDGTLVAPSDYTVVGNDGNWIVFEQTNGIVLTGGTFDGRGADLWSCKHAGNQCPVGATNLAFYDSNNIQISGVTSVNSQIFHVIIQECTNVNIKGLTISAPGDSPNTDGIHLAKSSNVNVTGSTIATGDDCISISSGIYNVWIEDIQCGPGHGISIGSLGAEPNEEGVQNVTVKHCTIQETLNGVRIKTWARPSTSYVKQVIFQNVTMVNAGNPIIIDQNYSPGSPDVGDSSGVEISGVTFQYIRGTSSTKAAISINCSPSKPCWGITLQDIDLTSGDQPAEVSCSNVYGSNVGTVVPAGCINKSIGK</sequence>
<dbReference type="SUPFAM" id="SSF51126">
    <property type="entry name" value="Pectin lyase-like"/>
    <property type="match status" value="1"/>
</dbReference>
<evidence type="ECO:0000256" key="5">
    <source>
        <dbReference type="ARBA" id="ARBA00022801"/>
    </source>
</evidence>
<dbReference type="GO" id="GO:0071555">
    <property type="term" value="P:cell wall organization"/>
    <property type="evidence" value="ECO:0007669"/>
    <property type="project" value="UniProtKB-KW"/>
</dbReference>
<evidence type="ECO:0000256" key="8">
    <source>
        <dbReference type="PROSITE-ProRule" id="PRU10052"/>
    </source>
</evidence>
<feature type="active site" evidence="8">
    <location>
        <position position="242"/>
    </location>
</feature>
<evidence type="ECO:0000256" key="7">
    <source>
        <dbReference type="ARBA" id="ARBA00023316"/>
    </source>
</evidence>
<keyword evidence="5 9" id="KW-0378">Hydrolase</keyword>
<evidence type="ECO:0000256" key="1">
    <source>
        <dbReference type="ARBA" id="ARBA00004191"/>
    </source>
</evidence>
<dbReference type="SMART" id="SM00710">
    <property type="entry name" value="PbH1"/>
    <property type="match status" value="6"/>
</dbReference>
<dbReference type="PANTHER" id="PTHR31375">
    <property type="match status" value="1"/>
</dbReference>
<accession>A0AAV1DKE7</accession>
<dbReference type="EMBL" id="OX459123">
    <property type="protein sequence ID" value="CAI9108341.1"/>
    <property type="molecule type" value="Genomic_DNA"/>
</dbReference>
<comment type="subcellular location">
    <subcellularLocation>
        <location evidence="1">Secreted</location>
        <location evidence="1">Cell wall</location>
    </subcellularLocation>
</comment>
<evidence type="ECO:0000256" key="6">
    <source>
        <dbReference type="ARBA" id="ARBA00023295"/>
    </source>
</evidence>
<evidence type="ECO:0000256" key="2">
    <source>
        <dbReference type="ARBA" id="ARBA00008834"/>
    </source>
</evidence>
<dbReference type="GO" id="GO:0005975">
    <property type="term" value="P:carbohydrate metabolic process"/>
    <property type="evidence" value="ECO:0007669"/>
    <property type="project" value="InterPro"/>
</dbReference>
<keyword evidence="7" id="KW-0961">Cell wall biogenesis/degradation</keyword>
<feature type="chain" id="PRO_5043572606" evidence="10">
    <location>
        <begin position="26"/>
        <end position="398"/>
    </location>
</feature>
<evidence type="ECO:0000256" key="10">
    <source>
        <dbReference type="SAM" id="SignalP"/>
    </source>
</evidence>
<dbReference type="InterPro" id="IPR006626">
    <property type="entry name" value="PbH1"/>
</dbReference>
<name>A0AAV1DKE7_OLDCO</name>
<dbReference type="InterPro" id="IPR012334">
    <property type="entry name" value="Pectin_lyas_fold"/>
</dbReference>
<dbReference type="FunFam" id="2.160.20.10:FF:000004">
    <property type="entry name" value="Pectin lyase-like superfamily protein"/>
    <property type="match status" value="1"/>
</dbReference>
<proteinExistence type="inferred from homology"/>
<evidence type="ECO:0000256" key="3">
    <source>
        <dbReference type="ARBA" id="ARBA00022512"/>
    </source>
</evidence>
<feature type="signal peptide" evidence="10">
    <location>
        <begin position="1"/>
        <end position="25"/>
    </location>
</feature>
<keyword evidence="12" id="KW-1185">Reference proteome</keyword>
<reference evidence="11" key="1">
    <citation type="submission" date="2023-03" db="EMBL/GenBank/DDBJ databases">
        <authorList>
            <person name="Julca I."/>
        </authorList>
    </citation>
    <scope>NUCLEOTIDE SEQUENCE</scope>
</reference>
<dbReference type="Pfam" id="PF00295">
    <property type="entry name" value="Glyco_hydro_28"/>
    <property type="match status" value="1"/>
</dbReference>
<dbReference type="PROSITE" id="PS00502">
    <property type="entry name" value="POLYGALACTURONASE"/>
    <property type="match status" value="1"/>
</dbReference>